<name>A0A6P8XZT0_THRPL</name>
<feature type="compositionally biased region" description="Low complexity" evidence="1">
    <location>
        <begin position="46"/>
        <end position="55"/>
    </location>
</feature>
<dbReference type="OrthoDB" id="6819088at2759"/>
<keyword evidence="2" id="KW-1185">Reference proteome</keyword>
<gene>
    <name evidence="3" type="primary">LOC117640345</name>
</gene>
<organism evidence="3">
    <name type="scientific">Thrips palmi</name>
    <name type="common">Melon thrips</name>
    <dbReference type="NCBI Taxonomy" id="161013"/>
    <lineage>
        <taxon>Eukaryota</taxon>
        <taxon>Metazoa</taxon>
        <taxon>Ecdysozoa</taxon>
        <taxon>Arthropoda</taxon>
        <taxon>Hexapoda</taxon>
        <taxon>Insecta</taxon>
        <taxon>Pterygota</taxon>
        <taxon>Neoptera</taxon>
        <taxon>Paraneoptera</taxon>
        <taxon>Thysanoptera</taxon>
        <taxon>Terebrantia</taxon>
        <taxon>Thripoidea</taxon>
        <taxon>Thripidae</taxon>
        <taxon>Thrips</taxon>
    </lineage>
</organism>
<reference evidence="3" key="1">
    <citation type="submission" date="2025-08" db="UniProtKB">
        <authorList>
            <consortium name="RefSeq"/>
        </authorList>
    </citation>
    <scope>IDENTIFICATION</scope>
    <source>
        <tissue evidence="3">Total insect</tissue>
    </source>
</reference>
<dbReference type="RefSeq" id="XP_034232683.1">
    <property type="nucleotide sequence ID" value="XM_034376792.1"/>
</dbReference>
<protein>
    <submittedName>
        <fullName evidence="3">Uncharacterized protein LOC117640345</fullName>
    </submittedName>
</protein>
<accession>A0A6P8XZT0</accession>
<dbReference type="GeneID" id="117640345"/>
<sequence>MDRRHGPLRSYRSVDNWPSLGPVTTGRRPSPWLTLPLQLSASATATTSLGTASSSMRTKTQRAGRAGHARHYGHRSTGAGASRYGDSASAFDLGTFHFRQFSDDSGFSSCGSSASSVADEFETPGHLLSVSKTPIFSERPSRWSSAQVCGAQSDTVASVLAAGVSDSEETDHCESDDDFDTNFMDRMKSNRFYSPLLKTHASWPHALSKSHPPAKKEGKHTLKEKMQYNLFGRDILDLGTNLVTQFPLKATELPEKNLSLFLQNRSQYHRLGKFGTVEKLLFANCKEECGFTYPIPPGEYGERLS</sequence>
<dbReference type="AlphaFoldDB" id="A0A6P8XZT0"/>
<feature type="region of interest" description="Disordered" evidence="1">
    <location>
        <begin position="46"/>
        <end position="83"/>
    </location>
</feature>
<dbReference type="KEGG" id="tpal:117640345"/>
<dbReference type="InParanoid" id="A0A6P8XZT0"/>
<proteinExistence type="predicted"/>
<evidence type="ECO:0000313" key="3">
    <source>
        <dbReference type="RefSeq" id="XP_034232683.1"/>
    </source>
</evidence>
<feature type="compositionally biased region" description="Basic residues" evidence="1">
    <location>
        <begin position="59"/>
        <end position="74"/>
    </location>
</feature>
<evidence type="ECO:0000256" key="1">
    <source>
        <dbReference type="SAM" id="MobiDB-lite"/>
    </source>
</evidence>
<feature type="region of interest" description="Disordered" evidence="1">
    <location>
        <begin position="1"/>
        <end position="31"/>
    </location>
</feature>
<dbReference type="Proteomes" id="UP000515158">
    <property type="component" value="Unplaced"/>
</dbReference>
<evidence type="ECO:0000313" key="2">
    <source>
        <dbReference type="Proteomes" id="UP000515158"/>
    </source>
</evidence>